<dbReference type="EMBL" id="BMXP01000006">
    <property type="protein sequence ID" value="GGW89818.1"/>
    <property type="molecule type" value="Genomic_DNA"/>
</dbReference>
<dbReference type="AlphaFoldDB" id="A0A918JMC3"/>
<dbReference type="Proteomes" id="UP000631300">
    <property type="component" value="Unassembled WGS sequence"/>
</dbReference>
<sequence>MFTEQPTMQDLFGQLGLDNSDAAIDAFIEEHRGMNPSRHIEQAPFWNESQKTFLQSALDDDAEWAEVIDQLNAQLHHD</sequence>
<name>A0A918JMC3_9ALTE</name>
<evidence type="ECO:0000313" key="1">
    <source>
        <dbReference type="EMBL" id="GGW89818.1"/>
    </source>
</evidence>
<protein>
    <recommendedName>
        <fullName evidence="3">DUF2789 domain-containing protein</fullName>
    </recommendedName>
</protein>
<proteinExistence type="predicted"/>
<dbReference type="InterPro" id="IPR021250">
    <property type="entry name" value="DUF2789"/>
</dbReference>
<keyword evidence="2" id="KW-1185">Reference proteome</keyword>
<evidence type="ECO:0008006" key="3">
    <source>
        <dbReference type="Google" id="ProtNLM"/>
    </source>
</evidence>
<gene>
    <name evidence="1" type="ORF">GCM10007391_25170</name>
</gene>
<dbReference type="Pfam" id="PF10982">
    <property type="entry name" value="DUF2789"/>
    <property type="match status" value="1"/>
</dbReference>
<reference evidence="1" key="2">
    <citation type="submission" date="2020-09" db="EMBL/GenBank/DDBJ databases">
        <authorList>
            <person name="Sun Q."/>
            <person name="Kim S."/>
        </authorList>
    </citation>
    <scope>NUCLEOTIDE SEQUENCE</scope>
    <source>
        <strain evidence="1">KCTC 22164</strain>
    </source>
</reference>
<dbReference type="InterPro" id="IPR038086">
    <property type="entry name" value="DUF2789_sf"/>
</dbReference>
<organism evidence="1 2">
    <name type="scientific">Alteromonas halophila</name>
    <dbReference type="NCBI Taxonomy" id="516698"/>
    <lineage>
        <taxon>Bacteria</taxon>
        <taxon>Pseudomonadati</taxon>
        <taxon>Pseudomonadota</taxon>
        <taxon>Gammaproteobacteria</taxon>
        <taxon>Alteromonadales</taxon>
        <taxon>Alteromonadaceae</taxon>
        <taxon>Alteromonas/Salinimonas group</taxon>
        <taxon>Alteromonas</taxon>
    </lineage>
</organism>
<dbReference type="RefSeq" id="WP_189406916.1">
    <property type="nucleotide sequence ID" value="NZ_BMXP01000006.1"/>
</dbReference>
<evidence type="ECO:0000313" key="2">
    <source>
        <dbReference type="Proteomes" id="UP000631300"/>
    </source>
</evidence>
<comment type="caution">
    <text evidence="1">The sequence shown here is derived from an EMBL/GenBank/DDBJ whole genome shotgun (WGS) entry which is preliminary data.</text>
</comment>
<dbReference type="Gene3D" id="1.10.10.1130">
    <property type="entry name" value="Uncharacterised protein PF10982, DUF2789"/>
    <property type="match status" value="1"/>
</dbReference>
<accession>A0A918JMC3</accession>
<reference evidence="1" key="1">
    <citation type="journal article" date="2014" name="Int. J. Syst. Evol. Microbiol.">
        <title>Complete genome sequence of Corynebacterium casei LMG S-19264T (=DSM 44701T), isolated from a smear-ripened cheese.</title>
        <authorList>
            <consortium name="US DOE Joint Genome Institute (JGI-PGF)"/>
            <person name="Walter F."/>
            <person name="Albersmeier A."/>
            <person name="Kalinowski J."/>
            <person name="Ruckert C."/>
        </authorList>
    </citation>
    <scope>NUCLEOTIDE SEQUENCE</scope>
    <source>
        <strain evidence="1">KCTC 22164</strain>
    </source>
</reference>